<organism evidence="1 2">
    <name type="scientific">Knufia fluminis</name>
    <dbReference type="NCBI Taxonomy" id="191047"/>
    <lineage>
        <taxon>Eukaryota</taxon>
        <taxon>Fungi</taxon>
        <taxon>Dikarya</taxon>
        <taxon>Ascomycota</taxon>
        <taxon>Pezizomycotina</taxon>
        <taxon>Eurotiomycetes</taxon>
        <taxon>Chaetothyriomycetidae</taxon>
        <taxon>Chaetothyriales</taxon>
        <taxon>Trichomeriaceae</taxon>
        <taxon>Knufia</taxon>
    </lineage>
</organism>
<dbReference type="AlphaFoldDB" id="A0AAN8I7S0"/>
<proteinExistence type="predicted"/>
<name>A0AAN8I7S0_9EURO</name>
<sequence>MGLYINVSRDGKYGLTTFALGSTFEIAMHYFDPTLDWPMELLAEPMPDLLVVHSRSLIDAKAPWKSDGDAWATEWIQYASADGDQHFVNMIFLNSSIGSENDRKAVAAYVDKLAGDGASIHQYRRASFGRDLSTLSTAPVINCRLDVSASDIPQTHTPSTDWTLRYTLVGSAGPVQRSEQVWQKMIVAPSVDAESARQQDTCPPPAFGGLRNSGTQQEASDATESIDLYVVASSSDLKPGESFESTFGWATTFDDLSMW</sequence>
<accession>A0AAN8I7S0</accession>
<evidence type="ECO:0000313" key="1">
    <source>
        <dbReference type="EMBL" id="KAK5952505.1"/>
    </source>
</evidence>
<gene>
    <name evidence="1" type="ORF">OHC33_006549</name>
</gene>
<reference evidence="1 2" key="1">
    <citation type="submission" date="2022-12" db="EMBL/GenBank/DDBJ databases">
        <title>Genomic features and morphological characterization of a novel Knufia sp. strain isolated from spacecraft assembly facility.</title>
        <authorList>
            <person name="Teixeira M."/>
            <person name="Chander A.M."/>
            <person name="Stajich J.E."/>
            <person name="Venkateswaran K."/>
        </authorList>
    </citation>
    <scope>NUCLEOTIDE SEQUENCE [LARGE SCALE GENOMIC DNA]</scope>
    <source>
        <strain evidence="1 2">FJI-L2-BK-P2</strain>
    </source>
</reference>
<comment type="caution">
    <text evidence="1">The sequence shown here is derived from an EMBL/GenBank/DDBJ whole genome shotgun (WGS) entry which is preliminary data.</text>
</comment>
<protein>
    <submittedName>
        <fullName evidence="1">Uncharacterized protein</fullName>
    </submittedName>
</protein>
<evidence type="ECO:0000313" key="2">
    <source>
        <dbReference type="Proteomes" id="UP001316803"/>
    </source>
</evidence>
<dbReference type="EMBL" id="JAKLMC020000015">
    <property type="protein sequence ID" value="KAK5952505.1"/>
    <property type="molecule type" value="Genomic_DNA"/>
</dbReference>
<keyword evidence="2" id="KW-1185">Reference proteome</keyword>
<dbReference type="Proteomes" id="UP001316803">
    <property type="component" value="Unassembled WGS sequence"/>
</dbReference>